<proteinExistence type="predicted"/>
<sequence>MENHLKKETKPVLKELSEARIRNVMITGDNLQTAITVAKNSEMIPRGSHVILVEANEPEEFVPASVTWQLVENQESGPGKNVSECYKAPAWARADGIQP</sequence>
<dbReference type="GO" id="GO:0006874">
    <property type="term" value="P:intracellular calcium ion homeostasis"/>
    <property type="evidence" value="ECO:0007669"/>
    <property type="project" value="TreeGrafter"/>
</dbReference>
<comment type="subcellular location">
    <subcellularLocation>
        <location evidence="1">Membrane</location>
        <topology evidence="1">Multi-pass membrane protein</topology>
    </subcellularLocation>
</comment>
<organism evidence="7 8">
    <name type="scientific">Eschrichtius robustus</name>
    <name type="common">California gray whale</name>
    <name type="synonym">Eschrichtius gibbosus</name>
    <dbReference type="NCBI Taxonomy" id="9764"/>
    <lineage>
        <taxon>Eukaryota</taxon>
        <taxon>Metazoa</taxon>
        <taxon>Chordata</taxon>
        <taxon>Craniata</taxon>
        <taxon>Vertebrata</taxon>
        <taxon>Euteleostomi</taxon>
        <taxon>Mammalia</taxon>
        <taxon>Eutheria</taxon>
        <taxon>Laurasiatheria</taxon>
        <taxon>Artiodactyla</taxon>
        <taxon>Whippomorpha</taxon>
        <taxon>Cetacea</taxon>
        <taxon>Mysticeti</taxon>
        <taxon>Eschrichtiidae</taxon>
        <taxon>Eschrichtius</taxon>
    </lineage>
</organism>
<evidence type="ECO:0000256" key="1">
    <source>
        <dbReference type="ARBA" id="ARBA00004141"/>
    </source>
</evidence>
<dbReference type="PANTHER" id="PTHR45630">
    <property type="entry name" value="CATION-TRANSPORTING ATPASE-RELATED"/>
    <property type="match status" value="1"/>
</dbReference>
<evidence type="ECO:0000256" key="6">
    <source>
        <dbReference type="ARBA" id="ARBA00022967"/>
    </source>
</evidence>
<dbReference type="Gene3D" id="3.40.50.1000">
    <property type="entry name" value="HAD superfamily/HAD-like"/>
    <property type="match status" value="1"/>
</dbReference>
<dbReference type="GO" id="GO:0005524">
    <property type="term" value="F:ATP binding"/>
    <property type="evidence" value="ECO:0007669"/>
    <property type="project" value="UniProtKB-KW"/>
</dbReference>
<dbReference type="GO" id="GO:0140358">
    <property type="term" value="F:P-type transmembrane transporter activity"/>
    <property type="evidence" value="ECO:0007669"/>
    <property type="project" value="InterPro"/>
</dbReference>
<dbReference type="GO" id="GO:0031902">
    <property type="term" value="C:late endosome membrane"/>
    <property type="evidence" value="ECO:0007669"/>
    <property type="project" value="TreeGrafter"/>
</dbReference>
<name>A0AB34GYG1_ESCRO</name>
<evidence type="ECO:0000313" key="7">
    <source>
        <dbReference type="EMBL" id="KAJ8784448.1"/>
    </source>
</evidence>
<evidence type="ECO:0000256" key="5">
    <source>
        <dbReference type="ARBA" id="ARBA00022842"/>
    </source>
</evidence>
<evidence type="ECO:0000256" key="4">
    <source>
        <dbReference type="ARBA" id="ARBA00022840"/>
    </source>
</evidence>
<dbReference type="InterPro" id="IPR006544">
    <property type="entry name" value="P-type_TPase_V"/>
</dbReference>
<dbReference type="SUPFAM" id="SSF56784">
    <property type="entry name" value="HAD-like"/>
    <property type="match status" value="1"/>
</dbReference>
<dbReference type="GO" id="GO:0015203">
    <property type="term" value="F:polyamine transmembrane transporter activity"/>
    <property type="evidence" value="ECO:0007669"/>
    <property type="project" value="TreeGrafter"/>
</dbReference>
<dbReference type="AlphaFoldDB" id="A0AB34GYG1"/>
<keyword evidence="2" id="KW-0479">Metal-binding</keyword>
<evidence type="ECO:0000256" key="3">
    <source>
        <dbReference type="ARBA" id="ARBA00022741"/>
    </source>
</evidence>
<keyword evidence="6" id="KW-1278">Translocase</keyword>
<evidence type="ECO:0000313" key="8">
    <source>
        <dbReference type="Proteomes" id="UP001159641"/>
    </source>
</evidence>
<keyword evidence="8" id="KW-1185">Reference proteome</keyword>
<keyword evidence="4" id="KW-0067">ATP-binding</keyword>
<dbReference type="InterPro" id="IPR036412">
    <property type="entry name" value="HAD-like_sf"/>
</dbReference>
<accession>A0AB34GYG1</accession>
<comment type="caution">
    <text evidence="7">The sequence shown here is derived from an EMBL/GenBank/DDBJ whole genome shotgun (WGS) entry which is preliminary data.</text>
</comment>
<keyword evidence="3" id="KW-0547">Nucleotide-binding</keyword>
<dbReference type="InterPro" id="IPR023214">
    <property type="entry name" value="HAD_sf"/>
</dbReference>
<dbReference type="GO" id="GO:0046872">
    <property type="term" value="F:metal ion binding"/>
    <property type="evidence" value="ECO:0007669"/>
    <property type="project" value="UniProtKB-KW"/>
</dbReference>
<dbReference type="Proteomes" id="UP001159641">
    <property type="component" value="Unassembled WGS sequence"/>
</dbReference>
<gene>
    <name evidence="7" type="ORF">J1605_008292</name>
</gene>
<reference evidence="7 8" key="1">
    <citation type="submission" date="2022-11" db="EMBL/GenBank/DDBJ databases">
        <title>Whole genome sequence of Eschrichtius robustus ER-17-0199.</title>
        <authorList>
            <person name="Bruniche-Olsen A."/>
            <person name="Black A.N."/>
            <person name="Fields C.J."/>
            <person name="Walden K."/>
            <person name="Dewoody J.A."/>
        </authorList>
    </citation>
    <scope>NUCLEOTIDE SEQUENCE [LARGE SCALE GENOMIC DNA]</scope>
    <source>
        <strain evidence="7">ER-17-0199</strain>
        <tissue evidence="7">Blubber</tissue>
    </source>
</reference>
<evidence type="ECO:0000256" key="2">
    <source>
        <dbReference type="ARBA" id="ARBA00022723"/>
    </source>
</evidence>
<dbReference type="GO" id="GO:0019829">
    <property type="term" value="F:ATPase-coupled monoatomic cation transmembrane transporter activity"/>
    <property type="evidence" value="ECO:0007669"/>
    <property type="project" value="TreeGrafter"/>
</dbReference>
<protein>
    <submittedName>
        <fullName evidence="7">Uncharacterized protein</fullName>
    </submittedName>
</protein>
<dbReference type="EMBL" id="JAIQCJ010002048">
    <property type="protein sequence ID" value="KAJ8784448.1"/>
    <property type="molecule type" value="Genomic_DNA"/>
</dbReference>
<dbReference type="PANTHER" id="PTHR45630:SF4">
    <property type="entry name" value="CATION-TRANSPORTING ATPASE 13A5-RELATED"/>
    <property type="match status" value="1"/>
</dbReference>
<keyword evidence="5" id="KW-0460">Magnesium</keyword>